<reference evidence="4 5" key="1">
    <citation type="journal article" date="2018" name="Nat. Ecol. Evol.">
        <title>Pezizomycetes genomes reveal the molecular basis of ectomycorrhizal truffle lifestyle.</title>
        <authorList>
            <person name="Murat C."/>
            <person name="Payen T."/>
            <person name="Noel B."/>
            <person name="Kuo A."/>
            <person name="Morin E."/>
            <person name="Chen J."/>
            <person name="Kohler A."/>
            <person name="Krizsan K."/>
            <person name="Balestrini R."/>
            <person name="Da Silva C."/>
            <person name="Montanini B."/>
            <person name="Hainaut M."/>
            <person name="Levati E."/>
            <person name="Barry K.W."/>
            <person name="Belfiori B."/>
            <person name="Cichocki N."/>
            <person name="Clum A."/>
            <person name="Dockter R.B."/>
            <person name="Fauchery L."/>
            <person name="Guy J."/>
            <person name="Iotti M."/>
            <person name="Le Tacon F."/>
            <person name="Lindquist E.A."/>
            <person name="Lipzen A."/>
            <person name="Malagnac F."/>
            <person name="Mello A."/>
            <person name="Molinier V."/>
            <person name="Miyauchi S."/>
            <person name="Poulain J."/>
            <person name="Riccioni C."/>
            <person name="Rubini A."/>
            <person name="Sitrit Y."/>
            <person name="Splivallo R."/>
            <person name="Traeger S."/>
            <person name="Wang M."/>
            <person name="Zifcakova L."/>
            <person name="Wipf D."/>
            <person name="Zambonelli A."/>
            <person name="Paolocci F."/>
            <person name="Nowrousian M."/>
            <person name="Ottonello S."/>
            <person name="Baldrian P."/>
            <person name="Spatafora J.W."/>
            <person name="Henrissat B."/>
            <person name="Nagy L.G."/>
            <person name="Aury J.M."/>
            <person name="Wincker P."/>
            <person name="Grigoriev I.V."/>
            <person name="Bonfante P."/>
            <person name="Martin F.M."/>
        </authorList>
    </citation>
    <scope>NUCLEOTIDE SEQUENCE [LARGE SCALE GENOMIC DNA]</scope>
    <source>
        <strain evidence="4 5">CCBAS932</strain>
    </source>
</reference>
<dbReference type="Gene3D" id="3.30.40.10">
    <property type="entry name" value="Zinc/RING finger domain, C3HC4 (zinc finger)"/>
    <property type="match status" value="1"/>
</dbReference>
<sequence length="330" mass="37081">MSDNQTTSPAPDANLPHGANNLGTEGQLEVYHDARENILTAPPTPSSSSMTTPLGTGQGNMVQTDLLSPQFNVPVPEANTTQQDNQVLTENDQNLEENNPTVSRAPPPSGTSTPIRNAQRGMLQIDLFFSRLNAPVPEDITDDEDNDEDYDEDDDEDSEDEWEVDTIPVAPPYCKSGSDSDDSDDDCDDDNICNICYHRKSTVSFPTCTHKMCPSCTKQYWWALLLDKNHWPMEIPCPFCRRMISAVVESDKTNVQLVRWIINSSTSALKRLRNANNHFAHPILMGVWIYGYRLETARSRNWTCCFLDFGFLLGILWAYNINLNNARESP</sequence>
<dbReference type="InterPro" id="IPR001841">
    <property type="entry name" value="Znf_RING"/>
</dbReference>
<protein>
    <recommendedName>
        <fullName evidence="3">RING-type domain-containing protein</fullName>
    </recommendedName>
</protein>
<dbReference type="PROSITE" id="PS50089">
    <property type="entry name" value="ZF_RING_2"/>
    <property type="match status" value="1"/>
</dbReference>
<feature type="domain" description="RING-type" evidence="3">
    <location>
        <begin position="193"/>
        <end position="241"/>
    </location>
</feature>
<evidence type="ECO:0000259" key="3">
    <source>
        <dbReference type="PROSITE" id="PS50089"/>
    </source>
</evidence>
<evidence type="ECO:0000313" key="5">
    <source>
        <dbReference type="Proteomes" id="UP000277580"/>
    </source>
</evidence>
<dbReference type="EMBL" id="ML119141">
    <property type="protein sequence ID" value="RPB10750.1"/>
    <property type="molecule type" value="Genomic_DNA"/>
</dbReference>
<dbReference type="InParanoid" id="A0A3N4KJP7"/>
<feature type="compositionally biased region" description="Polar residues" evidence="2">
    <location>
        <begin position="78"/>
        <end position="102"/>
    </location>
</feature>
<dbReference type="GO" id="GO:0008270">
    <property type="term" value="F:zinc ion binding"/>
    <property type="evidence" value="ECO:0007669"/>
    <property type="project" value="UniProtKB-KW"/>
</dbReference>
<accession>A0A3N4KJP7</accession>
<keyword evidence="1" id="KW-0862">Zinc</keyword>
<keyword evidence="1" id="KW-0863">Zinc-finger</keyword>
<evidence type="ECO:0000256" key="1">
    <source>
        <dbReference type="PROSITE-ProRule" id="PRU00175"/>
    </source>
</evidence>
<keyword evidence="1" id="KW-0479">Metal-binding</keyword>
<proteinExistence type="predicted"/>
<gene>
    <name evidence="4" type="ORF">P167DRAFT_547066</name>
</gene>
<organism evidence="4 5">
    <name type="scientific">Morchella conica CCBAS932</name>
    <dbReference type="NCBI Taxonomy" id="1392247"/>
    <lineage>
        <taxon>Eukaryota</taxon>
        <taxon>Fungi</taxon>
        <taxon>Dikarya</taxon>
        <taxon>Ascomycota</taxon>
        <taxon>Pezizomycotina</taxon>
        <taxon>Pezizomycetes</taxon>
        <taxon>Pezizales</taxon>
        <taxon>Morchellaceae</taxon>
        <taxon>Morchella</taxon>
    </lineage>
</organism>
<name>A0A3N4KJP7_9PEZI</name>
<feature type="compositionally biased region" description="Acidic residues" evidence="2">
    <location>
        <begin position="139"/>
        <end position="164"/>
    </location>
</feature>
<dbReference type="SUPFAM" id="SSF57850">
    <property type="entry name" value="RING/U-box"/>
    <property type="match status" value="1"/>
</dbReference>
<dbReference type="Proteomes" id="UP000277580">
    <property type="component" value="Unassembled WGS sequence"/>
</dbReference>
<evidence type="ECO:0000313" key="4">
    <source>
        <dbReference type="EMBL" id="RPB10750.1"/>
    </source>
</evidence>
<dbReference type="OrthoDB" id="5381775at2759"/>
<feature type="region of interest" description="Disordered" evidence="2">
    <location>
        <begin position="136"/>
        <end position="184"/>
    </location>
</feature>
<feature type="compositionally biased region" description="Polar residues" evidence="2">
    <location>
        <begin position="59"/>
        <end position="71"/>
    </location>
</feature>
<evidence type="ECO:0000256" key="2">
    <source>
        <dbReference type="SAM" id="MobiDB-lite"/>
    </source>
</evidence>
<dbReference type="AlphaFoldDB" id="A0A3N4KJP7"/>
<dbReference type="InterPro" id="IPR013083">
    <property type="entry name" value="Znf_RING/FYVE/PHD"/>
</dbReference>
<dbReference type="STRING" id="1392247.A0A3N4KJP7"/>
<feature type="region of interest" description="Disordered" evidence="2">
    <location>
        <begin position="1"/>
        <end position="116"/>
    </location>
</feature>
<keyword evidence="5" id="KW-1185">Reference proteome</keyword>